<dbReference type="Pfam" id="PF01565">
    <property type="entry name" value="FAD_binding_4"/>
    <property type="match status" value="1"/>
</dbReference>
<dbReference type="InterPro" id="IPR016170">
    <property type="entry name" value="Cytok_DH_C_sf"/>
</dbReference>
<dbReference type="InterPro" id="IPR010031">
    <property type="entry name" value="FAD_lactone_oxidase-like"/>
</dbReference>
<keyword evidence="3" id="KW-1185">Reference proteome</keyword>
<dbReference type="RefSeq" id="WP_028386829.1">
    <property type="nucleotide sequence ID" value="NZ_CAAAHN010000033.1"/>
</dbReference>
<dbReference type="Gene3D" id="3.30.465.10">
    <property type="match status" value="1"/>
</dbReference>
<dbReference type="InterPro" id="IPR036318">
    <property type="entry name" value="FAD-bd_PCMH-like_sf"/>
</dbReference>
<dbReference type="PANTHER" id="PTHR43762">
    <property type="entry name" value="L-GULONOLACTONE OXIDASE"/>
    <property type="match status" value="1"/>
</dbReference>
<protein>
    <submittedName>
        <fullName evidence="2">L-gululonolactone oxidase</fullName>
    </submittedName>
</protein>
<accession>A0A0W0TQK3</accession>
<dbReference type="PROSITE" id="PS51387">
    <property type="entry name" value="FAD_PCMH"/>
    <property type="match status" value="1"/>
</dbReference>
<dbReference type="PATRIC" id="fig|45065.4.peg.1849"/>
<dbReference type="STRING" id="45065.Lgee_1703"/>
<dbReference type="AlphaFoldDB" id="A0A0W0TQK3"/>
<keyword evidence="1" id="KW-0285">Flavoprotein</keyword>
<dbReference type="OrthoDB" id="143770at2"/>
<proteinExistence type="predicted"/>
<reference evidence="2 3" key="1">
    <citation type="submission" date="2015-11" db="EMBL/GenBank/DDBJ databases">
        <title>Genomic analysis of 38 Legionella species identifies large and diverse effector repertoires.</title>
        <authorList>
            <person name="Burstein D."/>
            <person name="Amaro F."/>
            <person name="Zusman T."/>
            <person name="Lifshitz Z."/>
            <person name="Cohen O."/>
            <person name="Gilbert J.A."/>
            <person name="Pupko T."/>
            <person name="Shuman H.A."/>
            <person name="Segal G."/>
        </authorList>
    </citation>
    <scope>NUCLEOTIDE SEQUENCE [LARGE SCALE GENOMIC DNA]</scope>
    <source>
        <strain evidence="2 3">ATCC 49504</strain>
    </source>
</reference>
<evidence type="ECO:0000256" key="1">
    <source>
        <dbReference type="ARBA" id="ARBA00022827"/>
    </source>
</evidence>
<name>A0A0W0TQK3_9GAMM</name>
<dbReference type="Gene3D" id="3.40.462.10">
    <property type="entry name" value="FAD-linked oxidases, C-terminal domain"/>
    <property type="match status" value="1"/>
</dbReference>
<keyword evidence="1" id="KW-0274">FAD</keyword>
<organism evidence="2 3">
    <name type="scientific">Legionella geestiana</name>
    <dbReference type="NCBI Taxonomy" id="45065"/>
    <lineage>
        <taxon>Bacteria</taxon>
        <taxon>Pseudomonadati</taxon>
        <taxon>Pseudomonadota</taxon>
        <taxon>Gammaproteobacteria</taxon>
        <taxon>Legionellales</taxon>
        <taxon>Legionellaceae</taxon>
        <taxon>Legionella</taxon>
    </lineage>
</organism>
<dbReference type="GO" id="GO:0071949">
    <property type="term" value="F:FAD binding"/>
    <property type="evidence" value="ECO:0007669"/>
    <property type="project" value="InterPro"/>
</dbReference>
<evidence type="ECO:0000313" key="2">
    <source>
        <dbReference type="EMBL" id="KTC97889.1"/>
    </source>
</evidence>
<dbReference type="InterPro" id="IPR006094">
    <property type="entry name" value="Oxid_FAD_bind_N"/>
</dbReference>
<dbReference type="Proteomes" id="UP000054785">
    <property type="component" value="Unassembled WGS sequence"/>
</dbReference>
<dbReference type="Gene3D" id="3.30.43.10">
    <property type="entry name" value="Uridine Diphospho-n-acetylenolpyruvylglucosamine Reductase, domain 2"/>
    <property type="match status" value="1"/>
</dbReference>
<dbReference type="InterPro" id="IPR016167">
    <property type="entry name" value="FAD-bd_PCMH_sub1"/>
</dbReference>
<evidence type="ECO:0000313" key="3">
    <source>
        <dbReference type="Proteomes" id="UP000054785"/>
    </source>
</evidence>
<gene>
    <name evidence="2" type="ORF">Lgee_1703</name>
</gene>
<comment type="caution">
    <text evidence="2">The sequence shown here is derived from an EMBL/GenBank/DDBJ whole genome shotgun (WGS) entry which is preliminary data.</text>
</comment>
<dbReference type="EMBL" id="LNYC01000069">
    <property type="protein sequence ID" value="KTC97889.1"/>
    <property type="molecule type" value="Genomic_DNA"/>
</dbReference>
<dbReference type="GO" id="GO:0016899">
    <property type="term" value="F:oxidoreductase activity, acting on the CH-OH group of donors, oxygen as acceptor"/>
    <property type="evidence" value="ECO:0007669"/>
    <property type="project" value="InterPro"/>
</dbReference>
<dbReference type="InterPro" id="IPR016169">
    <property type="entry name" value="FAD-bd_PCMH_sub2"/>
</dbReference>
<sequence length="429" mass="47151">MRERETVFSNFGRSVCSRATHVRPQSTDEIPNILAQAAHNGLLARGRGASYGDSAVNDGGLIAETGRLDHLLAFNAETGVLECEAGTPLRDLFLVDAAFIPPVLPGTLQATVGGAIAHDVHGKNNPHTASFGHHIAWIDLQTRAGLMRIHDQKDPELFAATIGGLGLTGIIQRAGLRLLQKPRTLSVSTEAFDSLHALLACMRTRSSATDYQVAWINGFNPRELLYTCADYVDGVGAPEPRQLTLPLLPMRLTYAPLLRAFNALYFRTAAYPAKIMDIRHFNNPLDRLRHWNRLYGKEGPWQCQWRIDENLAEQTIERVLAISADAGTIPALMVLKYFSNPGKGLLSFVKPGFSLAMDFAPGPAAKRAIHAIHSLITGFGGSVYLAKDLFLTKEDFDCMYPEAQRFKQLLEACQSPMRSNLGRRLGLVP</sequence>
<dbReference type="SUPFAM" id="SSF56176">
    <property type="entry name" value="FAD-binding/transporter-associated domain-like"/>
    <property type="match status" value="1"/>
</dbReference>
<dbReference type="PANTHER" id="PTHR43762:SF1">
    <property type="entry name" value="D-ARABINONO-1,4-LACTONE OXIDASE"/>
    <property type="match status" value="1"/>
</dbReference>
<dbReference type="InterPro" id="IPR016166">
    <property type="entry name" value="FAD-bd_PCMH"/>
</dbReference>